<reference evidence="3 4" key="1">
    <citation type="submission" date="2019-06" db="EMBL/GenBank/DDBJ databases">
        <authorList>
            <person name="Livingstone P."/>
            <person name="Whitworth D."/>
        </authorList>
    </citation>
    <scope>NUCLEOTIDE SEQUENCE [LARGE SCALE GENOMIC DNA]</scope>
    <source>
        <strain evidence="3 4">AM401</strain>
    </source>
</reference>
<proteinExistence type="predicted"/>
<gene>
    <name evidence="3" type="ORF">FJV41_34080</name>
</gene>
<keyword evidence="4" id="KW-1185">Reference proteome</keyword>
<dbReference type="RefSeq" id="WP_141646776.1">
    <property type="nucleotide sequence ID" value="NZ_VIFM01000187.1"/>
</dbReference>
<feature type="compositionally biased region" description="Basic and acidic residues" evidence="1">
    <location>
        <begin position="52"/>
        <end position="70"/>
    </location>
</feature>
<evidence type="ECO:0008006" key="5">
    <source>
        <dbReference type="Google" id="ProtNLM"/>
    </source>
</evidence>
<protein>
    <recommendedName>
        <fullName evidence="5">Lipoprotein</fullName>
    </recommendedName>
</protein>
<evidence type="ECO:0000313" key="3">
    <source>
        <dbReference type="EMBL" id="TQF11454.1"/>
    </source>
</evidence>
<comment type="caution">
    <text evidence="3">The sequence shown here is derived from an EMBL/GenBank/DDBJ whole genome shotgun (WGS) entry which is preliminary data.</text>
</comment>
<feature type="signal peptide" evidence="2">
    <location>
        <begin position="1"/>
        <end position="27"/>
    </location>
</feature>
<dbReference type="EMBL" id="VIFM01000187">
    <property type="protein sequence ID" value="TQF11454.1"/>
    <property type="molecule type" value="Genomic_DNA"/>
</dbReference>
<dbReference type="AlphaFoldDB" id="A0A540WST2"/>
<organism evidence="3 4">
    <name type="scientific">Myxococcus llanfairpwllgwyngyllgogerychwyrndrobwllllantysiliogogogochensis</name>
    <dbReference type="NCBI Taxonomy" id="2590453"/>
    <lineage>
        <taxon>Bacteria</taxon>
        <taxon>Pseudomonadati</taxon>
        <taxon>Myxococcota</taxon>
        <taxon>Myxococcia</taxon>
        <taxon>Myxococcales</taxon>
        <taxon>Cystobacterineae</taxon>
        <taxon>Myxococcaceae</taxon>
        <taxon>Myxococcus</taxon>
    </lineage>
</organism>
<feature type="region of interest" description="Disordered" evidence="1">
    <location>
        <begin position="26"/>
        <end position="82"/>
    </location>
</feature>
<dbReference type="PROSITE" id="PS51257">
    <property type="entry name" value="PROKAR_LIPOPROTEIN"/>
    <property type="match status" value="1"/>
</dbReference>
<evidence type="ECO:0000313" key="4">
    <source>
        <dbReference type="Proteomes" id="UP000315369"/>
    </source>
</evidence>
<accession>A0A540WST2</accession>
<name>A0A540WST2_9BACT</name>
<evidence type="ECO:0000256" key="1">
    <source>
        <dbReference type="SAM" id="MobiDB-lite"/>
    </source>
</evidence>
<feature type="chain" id="PRO_5021933881" description="Lipoprotein" evidence="2">
    <location>
        <begin position="28"/>
        <end position="136"/>
    </location>
</feature>
<sequence>MLRHAERLGLVMGLATAVLLACAPASAEGPSSDTKNKNTQAKPASPAPQDSADGKAKESPPKDGTQKAAEDTAANEGGGQCTGKATFCGVYSSVFCNSQPGCSYSYASKMCMGIAMDCKKATNSAFCKKIKGCAWK</sequence>
<feature type="compositionally biased region" description="Polar residues" evidence="1">
    <location>
        <begin position="29"/>
        <end position="42"/>
    </location>
</feature>
<dbReference type="Proteomes" id="UP000315369">
    <property type="component" value="Unassembled WGS sequence"/>
</dbReference>
<keyword evidence="2" id="KW-0732">Signal</keyword>
<evidence type="ECO:0000256" key="2">
    <source>
        <dbReference type="SAM" id="SignalP"/>
    </source>
</evidence>
<dbReference type="OrthoDB" id="5520588at2"/>